<evidence type="ECO:0000256" key="1">
    <source>
        <dbReference type="SAM" id="MobiDB-lite"/>
    </source>
</evidence>
<feature type="chain" id="PRO_5037079994" description="Exo-alpha-sialidase" evidence="2">
    <location>
        <begin position="25"/>
        <end position="254"/>
    </location>
</feature>
<sequence>MLNSVITVVLACGGAAVTAPAARAATPCTADSSAPGSPARASGDMLSVSRGDGRIDQFQQFYDEPGPASYLPFLWHRQQDEPGGAYGAWERVSGTAVGPKLYQVIPVANGSGRLEVFFSSRGGFCHTVQDPDGEGWSPAEGFGLSPAPYHGGLYLFRERDGRLHAFASATGADAMQVRTEDATGSDGWGPVRGMGRLPDPYAGLGSPTSVTQLTDGRLSIVAREWNRDRSWQITEDEHAGSWGPWELCARKDCA</sequence>
<proteinExistence type="predicted"/>
<comment type="caution">
    <text evidence="3">The sequence shown here is derived from an EMBL/GenBank/DDBJ whole genome shotgun (WGS) entry which is preliminary data.</text>
</comment>
<evidence type="ECO:0000313" key="4">
    <source>
        <dbReference type="Proteomes" id="UP000646244"/>
    </source>
</evidence>
<evidence type="ECO:0008006" key="5">
    <source>
        <dbReference type="Google" id="ProtNLM"/>
    </source>
</evidence>
<dbReference type="Proteomes" id="UP000646244">
    <property type="component" value="Unassembled WGS sequence"/>
</dbReference>
<gene>
    <name evidence="3" type="ORF">GCM10010507_57740</name>
</gene>
<feature type="signal peptide" evidence="2">
    <location>
        <begin position="1"/>
        <end position="24"/>
    </location>
</feature>
<dbReference type="AlphaFoldDB" id="A0A918U0I7"/>
<accession>A0A918U0I7</accession>
<protein>
    <recommendedName>
        <fullName evidence="5">Exo-alpha-sialidase</fullName>
    </recommendedName>
</protein>
<reference evidence="3" key="1">
    <citation type="journal article" date="2014" name="Int. J. Syst. Evol. Microbiol.">
        <title>Complete genome sequence of Corynebacterium casei LMG S-19264T (=DSM 44701T), isolated from a smear-ripened cheese.</title>
        <authorList>
            <consortium name="US DOE Joint Genome Institute (JGI-PGF)"/>
            <person name="Walter F."/>
            <person name="Albersmeier A."/>
            <person name="Kalinowski J."/>
            <person name="Ruckert C."/>
        </authorList>
    </citation>
    <scope>NUCLEOTIDE SEQUENCE</scope>
    <source>
        <strain evidence="3">JCM 4633</strain>
    </source>
</reference>
<dbReference type="SUPFAM" id="SSF89372">
    <property type="entry name" value="Fucose-specific lectin"/>
    <property type="match status" value="1"/>
</dbReference>
<dbReference type="EMBL" id="BMVB01000032">
    <property type="protein sequence ID" value="GHC71251.1"/>
    <property type="molecule type" value="Genomic_DNA"/>
</dbReference>
<name>A0A918U0I7_STRCJ</name>
<evidence type="ECO:0000256" key="2">
    <source>
        <dbReference type="SAM" id="SignalP"/>
    </source>
</evidence>
<feature type="compositionally biased region" description="Low complexity" evidence="1">
    <location>
        <begin position="27"/>
        <end position="44"/>
    </location>
</feature>
<evidence type="ECO:0000313" key="3">
    <source>
        <dbReference type="EMBL" id="GHC71251.1"/>
    </source>
</evidence>
<dbReference type="RefSeq" id="WP_190112882.1">
    <property type="nucleotide sequence ID" value="NZ_BMVB01000032.1"/>
</dbReference>
<organism evidence="3 4">
    <name type="scientific">Streptomyces cinnamoneus</name>
    <name type="common">Streptoverticillium cinnamoneum</name>
    <dbReference type="NCBI Taxonomy" id="53446"/>
    <lineage>
        <taxon>Bacteria</taxon>
        <taxon>Bacillati</taxon>
        <taxon>Actinomycetota</taxon>
        <taxon>Actinomycetes</taxon>
        <taxon>Kitasatosporales</taxon>
        <taxon>Streptomycetaceae</taxon>
        <taxon>Streptomyces</taxon>
        <taxon>Streptomyces cinnamoneus group</taxon>
    </lineage>
</organism>
<reference evidence="3" key="2">
    <citation type="submission" date="2020-09" db="EMBL/GenBank/DDBJ databases">
        <authorList>
            <person name="Sun Q."/>
            <person name="Ohkuma M."/>
        </authorList>
    </citation>
    <scope>NUCLEOTIDE SEQUENCE</scope>
    <source>
        <strain evidence="3">JCM 4633</strain>
    </source>
</reference>
<feature type="region of interest" description="Disordered" evidence="1">
    <location>
        <begin position="27"/>
        <end position="46"/>
    </location>
</feature>
<keyword evidence="2" id="KW-0732">Signal</keyword>